<dbReference type="Proteomes" id="UP001156870">
    <property type="component" value="Unassembled WGS sequence"/>
</dbReference>
<sequence length="367" mass="39715">MTDATVTVVNENQQQGGFNAIERTALFLGTSPNISDNVIAVNAQTDISAVFGSGVLATQLNAAQANGGSNWQAYAVSLTSADAWSDTLSRVIENVDPEFIVLCDPISGIGDIQLMATQLESLRTRFAKRCLGLVTLPAIDSDTQTWAQYNAEVIDLQEGFAGERVFLVPPTHGNNTGVLAGRLCRHEVSIADSPQRVRTGPLYGLGAPVLDSALNEITDAELTQLRANRMNCLKRYPGYDGVYWGNLNSLAPEGSDYQNGEWLRIADKAARQVRVQAIGLIDNRSINSSTVSREYTKSILLRPLKVMSRSAVINGIPFPGEIEPPTAESITLNWKSKTALDVYLSLKPLDSPKTLRVGILLDLSNPV</sequence>
<evidence type="ECO:0000313" key="2">
    <source>
        <dbReference type="Proteomes" id="UP001156870"/>
    </source>
</evidence>
<dbReference type="RefSeq" id="WP_232593057.1">
    <property type="nucleotide sequence ID" value="NZ_BSPD01000039.1"/>
</dbReference>
<proteinExistence type="predicted"/>
<protein>
    <submittedName>
        <fullName evidence="1">Phage tail protein</fullName>
    </submittedName>
</protein>
<dbReference type="InterPro" id="IPR019694">
    <property type="entry name" value="Phage_HP1_Orf23"/>
</dbReference>
<reference evidence="1 2" key="1">
    <citation type="journal article" date="2014" name="Int. J. Syst. Evol. Microbiol.">
        <title>Complete genome sequence of Corynebacterium casei LMG S-19264T (=DSM 44701T), isolated from a smear-ripened cheese.</title>
        <authorList>
            <consortium name="US DOE Joint Genome Institute (JGI-PGF)"/>
            <person name="Walter F."/>
            <person name="Albersmeier A."/>
            <person name="Kalinowski J."/>
            <person name="Ruckert C."/>
        </authorList>
    </citation>
    <scope>NUCLEOTIDE SEQUENCE [LARGE SCALE GENOMIC DNA]</scope>
    <source>
        <strain evidence="1 2">NBRC 110095</strain>
    </source>
</reference>
<evidence type="ECO:0000313" key="1">
    <source>
        <dbReference type="EMBL" id="GLS26160.1"/>
    </source>
</evidence>
<keyword evidence="2" id="KW-1185">Reference proteome</keyword>
<dbReference type="EMBL" id="BSPD01000039">
    <property type="protein sequence ID" value="GLS26160.1"/>
    <property type="molecule type" value="Genomic_DNA"/>
</dbReference>
<name>A0AA37T3P6_9GAMM</name>
<dbReference type="Pfam" id="PF10758">
    <property type="entry name" value="DUF2586"/>
    <property type="match status" value="1"/>
</dbReference>
<accession>A0AA37T3P6</accession>
<comment type="caution">
    <text evidence="1">The sequence shown here is derived from an EMBL/GenBank/DDBJ whole genome shotgun (WGS) entry which is preliminary data.</text>
</comment>
<dbReference type="AlphaFoldDB" id="A0AA37T3P6"/>
<gene>
    <name evidence="1" type="ORF">GCM10007877_18750</name>
</gene>
<organism evidence="1 2">
    <name type="scientific">Marinibactrum halimedae</name>
    <dbReference type="NCBI Taxonomy" id="1444977"/>
    <lineage>
        <taxon>Bacteria</taxon>
        <taxon>Pseudomonadati</taxon>
        <taxon>Pseudomonadota</taxon>
        <taxon>Gammaproteobacteria</taxon>
        <taxon>Cellvibrionales</taxon>
        <taxon>Cellvibrionaceae</taxon>
        <taxon>Marinibactrum</taxon>
    </lineage>
</organism>